<dbReference type="Gene3D" id="2.60.40.10">
    <property type="entry name" value="Immunoglobulins"/>
    <property type="match status" value="1"/>
</dbReference>
<organism evidence="4 5">
    <name type="scientific">Caenorhabditis angaria</name>
    <dbReference type="NCBI Taxonomy" id="860376"/>
    <lineage>
        <taxon>Eukaryota</taxon>
        <taxon>Metazoa</taxon>
        <taxon>Ecdysozoa</taxon>
        <taxon>Nematoda</taxon>
        <taxon>Chromadorea</taxon>
        <taxon>Rhabditida</taxon>
        <taxon>Rhabditina</taxon>
        <taxon>Rhabditomorpha</taxon>
        <taxon>Rhabditoidea</taxon>
        <taxon>Rhabditidae</taxon>
        <taxon>Peloderinae</taxon>
        <taxon>Caenorhabditis</taxon>
    </lineage>
</organism>
<evidence type="ECO:0000259" key="3">
    <source>
        <dbReference type="PROSITE" id="PS50202"/>
    </source>
</evidence>
<dbReference type="InterPro" id="IPR000535">
    <property type="entry name" value="MSP_dom"/>
</dbReference>
<comment type="function">
    <text evidence="1">Central component in molecular interactions underlying sperm crawling. Forms an extensive filament system that extends from sperm villipoda, along the leading edge of the pseudopod.</text>
</comment>
<proteinExistence type="predicted"/>
<evidence type="ECO:0000313" key="4">
    <source>
        <dbReference type="EMBL" id="CAI5451628.1"/>
    </source>
</evidence>
<comment type="caution">
    <text evidence="4">The sequence shown here is derived from an EMBL/GenBank/DDBJ whole genome shotgun (WGS) entry which is preliminary data.</text>
</comment>
<dbReference type="OrthoDB" id="5866470at2759"/>
<feature type="compositionally biased region" description="Polar residues" evidence="2">
    <location>
        <begin position="254"/>
        <end position="271"/>
    </location>
</feature>
<evidence type="ECO:0000313" key="5">
    <source>
        <dbReference type="Proteomes" id="UP001152747"/>
    </source>
</evidence>
<keyword evidence="1" id="KW-0963">Cytoplasm</keyword>
<name>A0A9P1N5A1_9PELO</name>
<evidence type="ECO:0000256" key="1">
    <source>
        <dbReference type="RuleBase" id="RU003425"/>
    </source>
</evidence>
<evidence type="ECO:0000256" key="2">
    <source>
        <dbReference type="SAM" id="MobiDB-lite"/>
    </source>
</evidence>
<dbReference type="Proteomes" id="UP001152747">
    <property type="component" value="Unassembled WGS sequence"/>
</dbReference>
<dbReference type="PROSITE" id="PS50202">
    <property type="entry name" value="MSP"/>
    <property type="match status" value="1"/>
</dbReference>
<keyword evidence="1" id="KW-0206">Cytoskeleton</keyword>
<sequence length="307" mass="35223">MSFKFWPTDGGYVSNDGFIWTENQPDLQLVEPPILVSCSFNYLSFNRHLNRPPEKRVLRLVNHGDYPIAFKIQTTDNYSYFVDRVYGVIPGRRMVCNARVRATNMCEIQIFHRPHSCYQDEEQCKFHNIPRKDKLFILLAPYMCSTFSPAAIFHNERSYEKLRVLLHYLGTVAGENLDKPKQLLLRGIKGWCTWKTDPTNEDILELQKLKNIKNPLMYRLSKESTSGNVIEKANNAPALLRPAVSAMQTCSPSPITTVRVSPNPSQSTQKPVTKKKNESIVSRFFDVVTKRKSTDSMAPKSMNINTV</sequence>
<dbReference type="InterPro" id="IPR008962">
    <property type="entry name" value="PapD-like_sf"/>
</dbReference>
<dbReference type="Pfam" id="PF00635">
    <property type="entry name" value="Motile_Sperm"/>
    <property type="match status" value="1"/>
</dbReference>
<dbReference type="PANTHER" id="PTHR22947">
    <property type="entry name" value="MAJOR SPERM PROTEIN"/>
    <property type="match status" value="1"/>
</dbReference>
<dbReference type="AlphaFoldDB" id="A0A9P1N5A1"/>
<keyword evidence="5" id="KW-1185">Reference proteome</keyword>
<protein>
    <recommendedName>
        <fullName evidence="1">Major sperm protein</fullName>
    </recommendedName>
</protein>
<feature type="region of interest" description="Disordered" evidence="2">
    <location>
        <begin position="254"/>
        <end position="275"/>
    </location>
</feature>
<accession>A0A9P1N5A1</accession>
<dbReference type="PANTHER" id="PTHR22947:SF18">
    <property type="entry name" value="MAJOR SPERM PROTEIN"/>
    <property type="match status" value="1"/>
</dbReference>
<gene>
    <name evidence="4" type="ORF">CAMP_LOCUS14265</name>
</gene>
<reference evidence="4" key="1">
    <citation type="submission" date="2022-11" db="EMBL/GenBank/DDBJ databases">
        <authorList>
            <person name="Kikuchi T."/>
        </authorList>
    </citation>
    <scope>NUCLEOTIDE SEQUENCE</scope>
    <source>
        <strain evidence="4">PS1010</strain>
    </source>
</reference>
<dbReference type="SUPFAM" id="SSF49354">
    <property type="entry name" value="PapD-like"/>
    <property type="match status" value="1"/>
</dbReference>
<dbReference type="InterPro" id="IPR013783">
    <property type="entry name" value="Ig-like_fold"/>
</dbReference>
<dbReference type="InterPro" id="IPR051774">
    <property type="entry name" value="Sperm-specific_class_P"/>
</dbReference>
<feature type="domain" description="MSP" evidence="3">
    <location>
        <begin position="27"/>
        <end position="167"/>
    </location>
</feature>
<dbReference type="EMBL" id="CANHGI010000005">
    <property type="protein sequence ID" value="CAI5451628.1"/>
    <property type="molecule type" value="Genomic_DNA"/>
</dbReference>